<dbReference type="Proteomes" id="UP000596063">
    <property type="component" value="Chromosome"/>
</dbReference>
<dbReference type="Pfam" id="PF13146">
    <property type="entry name" value="TRL"/>
    <property type="match status" value="1"/>
</dbReference>
<dbReference type="RefSeq" id="WP_198570475.1">
    <property type="nucleotide sequence ID" value="NZ_CP066167.1"/>
</dbReference>
<evidence type="ECO:0000313" key="2">
    <source>
        <dbReference type="EMBL" id="QQD18990.1"/>
    </source>
</evidence>
<protein>
    <submittedName>
        <fullName evidence="2">TRL-like family protein</fullName>
    </submittedName>
</protein>
<dbReference type="PROSITE" id="PS51257">
    <property type="entry name" value="PROKAR_LIPOPROTEIN"/>
    <property type="match status" value="1"/>
</dbReference>
<evidence type="ECO:0000313" key="3">
    <source>
        <dbReference type="Proteomes" id="UP000596063"/>
    </source>
</evidence>
<accession>A0A7T4R250</accession>
<evidence type="ECO:0000256" key="1">
    <source>
        <dbReference type="SAM" id="SignalP"/>
    </source>
</evidence>
<name>A0A7T4R250_9GAMM</name>
<dbReference type="KEGG" id="snan:I6N98_03780"/>
<keyword evidence="3" id="KW-1185">Reference proteome</keyword>
<dbReference type="AlphaFoldDB" id="A0A7T4R250"/>
<dbReference type="InterPro" id="IPR025113">
    <property type="entry name" value="TRL-like"/>
</dbReference>
<sequence length="107" mass="10861">MFKKSLQTITVAATVVTASGCAAVASPVGQGALFTSVQGPVTATPNAAVSKVGESCASNVLGLFATGDASIEQARRNGGINEVSTIDHHSTSVLFIYSKFCTVVRGQ</sequence>
<organism evidence="2 3">
    <name type="scientific">Spongiibacter nanhainus</name>
    <dbReference type="NCBI Taxonomy" id="2794344"/>
    <lineage>
        <taxon>Bacteria</taxon>
        <taxon>Pseudomonadati</taxon>
        <taxon>Pseudomonadota</taxon>
        <taxon>Gammaproteobacteria</taxon>
        <taxon>Cellvibrionales</taxon>
        <taxon>Spongiibacteraceae</taxon>
        <taxon>Spongiibacter</taxon>
    </lineage>
</organism>
<dbReference type="EMBL" id="CP066167">
    <property type="protein sequence ID" value="QQD18990.1"/>
    <property type="molecule type" value="Genomic_DNA"/>
</dbReference>
<keyword evidence="1" id="KW-0732">Signal</keyword>
<gene>
    <name evidence="2" type="ORF">I6N98_03780</name>
</gene>
<feature type="chain" id="PRO_5032505648" evidence="1">
    <location>
        <begin position="23"/>
        <end position="107"/>
    </location>
</feature>
<proteinExistence type="predicted"/>
<feature type="signal peptide" evidence="1">
    <location>
        <begin position="1"/>
        <end position="22"/>
    </location>
</feature>
<reference evidence="2 3" key="1">
    <citation type="submission" date="2020-12" db="EMBL/GenBank/DDBJ databases">
        <authorList>
            <person name="Shan Y."/>
        </authorList>
    </citation>
    <scope>NUCLEOTIDE SEQUENCE [LARGE SCALE GENOMIC DNA]</scope>
    <source>
        <strain evidence="3">csc3.9</strain>
    </source>
</reference>